<dbReference type="Proteomes" id="UP000689195">
    <property type="component" value="Unassembled WGS sequence"/>
</dbReference>
<feature type="compositionally biased region" description="Low complexity" evidence="6">
    <location>
        <begin position="540"/>
        <end position="552"/>
    </location>
</feature>
<evidence type="ECO:0000256" key="5">
    <source>
        <dbReference type="ARBA" id="ARBA00022840"/>
    </source>
</evidence>
<dbReference type="AlphaFoldDB" id="A0A8S1S2I4"/>
<dbReference type="SMART" id="SM00220">
    <property type="entry name" value="S_TKc"/>
    <property type="match status" value="1"/>
</dbReference>
<dbReference type="GO" id="GO:0005524">
    <property type="term" value="F:ATP binding"/>
    <property type="evidence" value="ECO:0007669"/>
    <property type="project" value="UniProtKB-KW"/>
</dbReference>
<evidence type="ECO:0000313" key="8">
    <source>
        <dbReference type="EMBL" id="CAD8133114.1"/>
    </source>
</evidence>
<dbReference type="OrthoDB" id="4062651at2759"/>
<feature type="region of interest" description="Disordered" evidence="6">
    <location>
        <begin position="540"/>
        <end position="562"/>
    </location>
</feature>
<keyword evidence="3" id="KW-0547">Nucleotide-binding</keyword>
<name>A0A8S1S2I4_9CILI</name>
<dbReference type="Pfam" id="PF00069">
    <property type="entry name" value="Pkinase"/>
    <property type="match status" value="1"/>
</dbReference>
<evidence type="ECO:0000256" key="1">
    <source>
        <dbReference type="ARBA" id="ARBA00022527"/>
    </source>
</evidence>
<comment type="caution">
    <text evidence="8">The sequence shown here is derived from an EMBL/GenBank/DDBJ whole genome shotgun (WGS) entry which is preliminary data.</text>
</comment>
<keyword evidence="1" id="KW-0723">Serine/threonine-protein kinase</keyword>
<keyword evidence="9" id="KW-1185">Reference proteome</keyword>
<accession>A0A8S1S2I4</accession>
<sequence>MGKGGYSKVYKLCPLNKQSFQQQYYAGKVYNKNELAQKKNLNCLAQLVKAECEILKQVNSPFILTLYEIIQLDEQLKRKQGFKRVRLVALFLELHQDFRPFIGYVHRDIKLENILIDKDQIKIIDFGFAEQINREVLTSGQGTVGYMAPEIFTHKPYTELGDVFSLGVVYYLLLTGKPPFKGLNQDNIIRANQKCDIDFSEYCFVNVSQKTIHLVKGMLQKNPKQRSSLNEVLQNLKSQNLFLDIVYRSISIEGSQLTKHGGMRSLYLQSQCSQDSPRIQQKQSKLLNITQTLEKFAVKTSSFRPSLQNIDNYTFDSDDLEDNTLPQFVLENPICLNCQTWQTKNKYSKALYSRYQSNNSNFQLRSSTIIKFQDQVCYEENEDFYTLQNSKKKHKQLLEYYRYHTDIPRFFIKKITSLLETHHEKKREIKYNKIKFQLGMLVIQPEEDQHFSFKALQGLTELQTSRQLQQLLKLIQSNKYDTKNIAAIIKEQKQQMAQLNKKEQLKKILNIEIQQTITTKRPTNHTQPTLLTQPTQYTSFTQHTQHTQPSQHNLGSPKSHKNKMIGTEIYGNVVKKEFYKRWSDVLSHRQLEFHKNKMKSSLLKKKISLK</sequence>
<evidence type="ECO:0000313" key="9">
    <source>
        <dbReference type="Proteomes" id="UP000689195"/>
    </source>
</evidence>
<dbReference type="PROSITE" id="PS50011">
    <property type="entry name" value="PROTEIN_KINASE_DOM"/>
    <property type="match status" value="1"/>
</dbReference>
<dbReference type="InterPro" id="IPR000719">
    <property type="entry name" value="Prot_kinase_dom"/>
</dbReference>
<dbReference type="InterPro" id="IPR008271">
    <property type="entry name" value="Ser/Thr_kinase_AS"/>
</dbReference>
<evidence type="ECO:0000256" key="3">
    <source>
        <dbReference type="ARBA" id="ARBA00022741"/>
    </source>
</evidence>
<proteinExistence type="predicted"/>
<dbReference type="GO" id="GO:0004674">
    <property type="term" value="F:protein serine/threonine kinase activity"/>
    <property type="evidence" value="ECO:0007669"/>
    <property type="project" value="UniProtKB-KW"/>
</dbReference>
<feature type="domain" description="Protein kinase" evidence="7">
    <location>
        <begin position="1"/>
        <end position="243"/>
    </location>
</feature>
<keyword evidence="2" id="KW-0808">Transferase</keyword>
<evidence type="ECO:0000259" key="7">
    <source>
        <dbReference type="PROSITE" id="PS50011"/>
    </source>
</evidence>
<keyword evidence="5" id="KW-0067">ATP-binding</keyword>
<evidence type="ECO:0000256" key="4">
    <source>
        <dbReference type="ARBA" id="ARBA00022777"/>
    </source>
</evidence>
<dbReference type="PANTHER" id="PTHR24351">
    <property type="entry name" value="RIBOSOMAL PROTEIN S6 KINASE"/>
    <property type="match status" value="1"/>
</dbReference>
<dbReference type="EMBL" id="CAJJDO010000002">
    <property type="protein sequence ID" value="CAD8133114.1"/>
    <property type="molecule type" value="Genomic_DNA"/>
</dbReference>
<dbReference type="PROSITE" id="PS00108">
    <property type="entry name" value="PROTEIN_KINASE_ST"/>
    <property type="match status" value="1"/>
</dbReference>
<evidence type="ECO:0000256" key="6">
    <source>
        <dbReference type="SAM" id="MobiDB-lite"/>
    </source>
</evidence>
<gene>
    <name evidence="8" type="ORF">PPENT_87.1.T0020237</name>
</gene>
<keyword evidence="4" id="KW-0418">Kinase</keyword>
<evidence type="ECO:0000256" key="2">
    <source>
        <dbReference type="ARBA" id="ARBA00022679"/>
    </source>
</evidence>
<reference evidence="8" key="1">
    <citation type="submission" date="2021-01" db="EMBL/GenBank/DDBJ databases">
        <authorList>
            <consortium name="Genoscope - CEA"/>
            <person name="William W."/>
        </authorList>
    </citation>
    <scope>NUCLEOTIDE SEQUENCE</scope>
</reference>
<organism evidence="8 9">
    <name type="scientific">Paramecium pentaurelia</name>
    <dbReference type="NCBI Taxonomy" id="43138"/>
    <lineage>
        <taxon>Eukaryota</taxon>
        <taxon>Sar</taxon>
        <taxon>Alveolata</taxon>
        <taxon>Ciliophora</taxon>
        <taxon>Intramacronucleata</taxon>
        <taxon>Oligohymenophorea</taxon>
        <taxon>Peniculida</taxon>
        <taxon>Parameciidae</taxon>
        <taxon>Paramecium</taxon>
    </lineage>
</organism>
<protein>
    <recommendedName>
        <fullName evidence="7">Protein kinase domain-containing protein</fullName>
    </recommendedName>
</protein>